<evidence type="ECO:0000259" key="1">
    <source>
        <dbReference type="Pfam" id="PF01575"/>
    </source>
</evidence>
<proteinExistence type="predicted"/>
<dbReference type="Pfam" id="PF01575">
    <property type="entry name" value="MaoC_dehydratas"/>
    <property type="match status" value="1"/>
</dbReference>
<protein>
    <submittedName>
        <fullName evidence="2">MaoC family dehydratase</fullName>
    </submittedName>
</protein>
<dbReference type="OrthoDB" id="9801735at2"/>
<dbReference type="InterPro" id="IPR029069">
    <property type="entry name" value="HotDog_dom_sf"/>
</dbReference>
<accession>A0A4R5LIX7</accession>
<name>A0A4R5LIX7_9BURK</name>
<evidence type="ECO:0000313" key="3">
    <source>
        <dbReference type="Proteomes" id="UP000295606"/>
    </source>
</evidence>
<reference evidence="2 3" key="1">
    <citation type="submission" date="2019-03" db="EMBL/GenBank/DDBJ databases">
        <title>Paraburkholderia sp. isolated from native Mimosa gymnas in Guartela State Park, Brazil.</title>
        <authorList>
            <person name="Paulitsch F."/>
            <person name="Hungria M."/>
            <person name="Delamuta J.R.M."/>
            <person name="Ribeiro R.A."/>
            <person name="Dall'Agnol R."/>
            <person name="Silva J.S.B."/>
        </authorList>
    </citation>
    <scope>NUCLEOTIDE SEQUENCE [LARGE SCALE GENOMIC DNA]</scope>
    <source>
        <strain evidence="2 3">CNPSo 3008</strain>
    </source>
</reference>
<dbReference type="SUPFAM" id="SSF54637">
    <property type="entry name" value="Thioesterase/thiol ester dehydrase-isomerase"/>
    <property type="match status" value="1"/>
</dbReference>
<dbReference type="Proteomes" id="UP000295606">
    <property type="component" value="Unassembled WGS sequence"/>
</dbReference>
<dbReference type="RefSeq" id="WP_133182190.1">
    <property type="nucleotide sequence ID" value="NZ_SMOD01000005.1"/>
</dbReference>
<dbReference type="CDD" id="cd03450">
    <property type="entry name" value="NodN"/>
    <property type="match status" value="1"/>
</dbReference>
<dbReference type="EMBL" id="SMOD01000005">
    <property type="protein sequence ID" value="TDG09347.1"/>
    <property type="molecule type" value="Genomic_DNA"/>
</dbReference>
<sequence>MQIADAAALRALIGAGPLVSGWREVSEADVHGFADATGDHQWIHIDAERARRESPFGGPIAHGFLTLSLIPVLLGATLHMRQSMGVNYGLNRVRFTQPVPVGAKVRARIAVKEVSDVEGGGVQVVWDVSIEREGSERPACVAEFITRHYF</sequence>
<comment type="caution">
    <text evidence="2">The sequence shown here is derived from an EMBL/GenBank/DDBJ whole genome shotgun (WGS) entry which is preliminary data.</text>
</comment>
<dbReference type="Gene3D" id="3.10.129.10">
    <property type="entry name" value="Hotdog Thioesterase"/>
    <property type="match status" value="1"/>
</dbReference>
<dbReference type="InterPro" id="IPR002539">
    <property type="entry name" value="MaoC-like_dom"/>
</dbReference>
<organism evidence="2 3">
    <name type="scientific">Paraburkholderia guartelaensis</name>
    <dbReference type="NCBI Taxonomy" id="2546446"/>
    <lineage>
        <taxon>Bacteria</taxon>
        <taxon>Pseudomonadati</taxon>
        <taxon>Pseudomonadota</taxon>
        <taxon>Betaproteobacteria</taxon>
        <taxon>Burkholderiales</taxon>
        <taxon>Burkholderiaceae</taxon>
        <taxon>Paraburkholderia</taxon>
    </lineage>
</organism>
<dbReference type="PANTHER" id="PTHR42993:SF1">
    <property type="entry name" value="MAOC-LIKE DEHYDRATASE DOMAIN-CONTAINING PROTEIN"/>
    <property type="match status" value="1"/>
</dbReference>
<dbReference type="PANTHER" id="PTHR42993">
    <property type="entry name" value="MAOC-LIKE DEHYDRATASE DOMAIN-CONTAINING PROTEIN"/>
    <property type="match status" value="1"/>
</dbReference>
<dbReference type="InterPro" id="IPR039375">
    <property type="entry name" value="NodN-like"/>
</dbReference>
<gene>
    <name evidence="2" type="ORF">E1N52_09315</name>
</gene>
<dbReference type="AlphaFoldDB" id="A0A4R5LIX7"/>
<evidence type="ECO:0000313" key="2">
    <source>
        <dbReference type="EMBL" id="TDG09347.1"/>
    </source>
</evidence>
<feature type="domain" description="MaoC-like" evidence="1">
    <location>
        <begin position="13"/>
        <end position="120"/>
    </location>
</feature>